<dbReference type="AlphaFoldDB" id="A0AAV4Q924"/>
<proteinExistence type="predicted"/>
<name>A0AAV4Q924_9ARAC</name>
<sequence>MHVQLAKDRKVCVLFCDQLLWFQNVLMNVIAIPVVSFFPSYHSQPQLIDINHRHMYAPAGFAARGSARQSRDLDKNRVLRRGMAYRGEVVCQGSISNWSQRFEVLCLIRTHNLLVRVVLISIADEKYELTHFLNFLSFLILGCTA</sequence>
<reference evidence="2 3" key="1">
    <citation type="submission" date="2021-06" db="EMBL/GenBank/DDBJ databases">
        <title>Caerostris darwini draft genome.</title>
        <authorList>
            <person name="Kono N."/>
            <person name="Arakawa K."/>
        </authorList>
    </citation>
    <scope>NUCLEOTIDE SEQUENCE [LARGE SCALE GENOMIC DNA]</scope>
</reference>
<evidence type="ECO:0000313" key="2">
    <source>
        <dbReference type="EMBL" id="GIY06533.1"/>
    </source>
</evidence>
<evidence type="ECO:0000313" key="3">
    <source>
        <dbReference type="Proteomes" id="UP001054837"/>
    </source>
</evidence>
<comment type="caution">
    <text evidence="2">The sequence shown here is derived from an EMBL/GenBank/DDBJ whole genome shotgun (WGS) entry which is preliminary data.</text>
</comment>
<protein>
    <submittedName>
        <fullName evidence="2">Uncharacterized protein</fullName>
    </submittedName>
</protein>
<evidence type="ECO:0000256" key="1">
    <source>
        <dbReference type="SAM" id="Phobius"/>
    </source>
</evidence>
<accession>A0AAV4Q924</accession>
<keyword evidence="1" id="KW-1133">Transmembrane helix</keyword>
<keyword evidence="1" id="KW-0812">Transmembrane</keyword>
<organism evidence="2 3">
    <name type="scientific">Caerostris darwini</name>
    <dbReference type="NCBI Taxonomy" id="1538125"/>
    <lineage>
        <taxon>Eukaryota</taxon>
        <taxon>Metazoa</taxon>
        <taxon>Ecdysozoa</taxon>
        <taxon>Arthropoda</taxon>
        <taxon>Chelicerata</taxon>
        <taxon>Arachnida</taxon>
        <taxon>Araneae</taxon>
        <taxon>Araneomorphae</taxon>
        <taxon>Entelegynae</taxon>
        <taxon>Araneoidea</taxon>
        <taxon>Araneidae</taxon>
        <taxon>Caerostris</taxon>
    </lineage>
</organism>
<gene>
    <name evidence="2" type="ORF">CDAR_262281</name>
</gene>
<feature type="transmembrane region" description="Helical" evidence="1">
    <location>
        <begin position="20"/>
        <end position="38"/>
    </location>
</feature>
<dbReference type="EMBL" id="BPLQ01004228">
    <property type="protein sequence ID" value="GIY06533.1"/>
    <property type="molecule type" value="Genomic_DNA"/>
</dbReference>
<dbReference type="Proteomes" id="UP001054837">
    <property type="component" value="Unassembled WGS sequence"/>
</dbReference>
<keyword evidence="3" id="KW-1185">Reference proteome</keyword>
<keyword evidence="1" id="KW-0472">Membrane</keyword>